<evidence type="ECO:0000313" key="2">
    <source>
        <dbReference type="Proteomes" id="UP000809789"/>
    </source>
</evidence>
<comment type="caution">
    <text evidence="1">The sequence shown here is derived from an EMBL/GenBank/DDBJ whole genome shotgun (WGS) entry which is preliminary data.</text>
</comment>
<accession>A0A8K0PBA9</accession>
<dbReference type="Proteomes" id="UP000809789">
    <property type="component" value="Unassembled WGS sequence"/>
</dbReference>
<sequence>MREKTFITKRGTLMTDDPDSSDEELVFSLHQGDNPATARWAAEANVFEQLFKLRCRIRPIPITDESTHFQPRDMITDAEQRRRSLTWDFLVGIDGLVCRINWAEKEMGAASTSVTQRRLSEGWSSLRNFRIFCLFSMFSMVPGLATAKTRVRSRPLDELFIQPWAGDPGRGYESDMIRVATATSIFSSMDRPHDSLYGVRTESDHDSTDEEVDGPVIFTPTSPRSVDEFDACFHSFAIHMVCSGVLVLRAFWQGIGTGSASLQSM</sequence>
<dbReference type="OrthoDB" id="10459021at2759"/>
<organism evidence="1 2">
    <name type="scientific">Elsinoe batatas</name>
    <dbReference type="NCBI Taxonomy" id="2601811"/>
    <lineage>
        <taxon>Eukaryota</taxon>
        <taxon>Fungi</taxon>
        <taxon>Dikarya</taxon>
        <taxon>Ascomycota</taxon>
        <taxon>Pezizomycotina</taxon>
        <taxon>Dothideomycetes</taxon>
        <taxon>Dothideomycetidae</taxon>
        <taxon>Myriangiales</taxon>
        <taxon>Elsinoaceae</taxon>
        <taxon>Elsinoe</taxon>
    </lineage>
</organism>
<protein>
    <submittedName>
        <fullName evidence="1">Uncharacterized protein</fullName>
    </submittedName>
</protein>
<dbReference type="AlphaFoldDB" id="A0A8K0PBA9"/>
<proteinExistence type="predicted"/>
<gene>
    <name evidence="1" type="ORF">KVT40_005961</name>
</gene>
<keyword evidence="2" id="KW-1185">Reference proteome</keyword>
<evidence type="ECO:0000313" key="1">
    <source>
        <dbReference type="EMBL" id="KAG8625560.1"/>
    </source>
</evidence>
<reference evidence="1" key="1">
    <citation type="submission" date="2021-07" db="EMBL/GenBank/DDBJ databases">
        <title>Elsinoe batatas strain:CRI-CJ2 Genome sequencing and assembly.</title>
        <authorList>
            <person name="Huang L."/>
        </authorList>
    </citation>
    <scope>NUCLEOTIDE SEQUENCE</scope>
    <source>
        <strain evidence="1">CRI-CJ2</strain>
    </source>
</reference>
<dbReference type="EMBL" id="JAESVG020000007">
    <property type="protein sequence ID" value="KAG8625560.1"/>
    <property type="molecule type" value="Genomic_DNA"/>
</dbReference>
<name>A0A8K0PBA9_9PEZI</name>